<proteinExistence type="predicted"/>
<feature type="compositionally biased region" description="Basic and acidic residues" evidence="1">
    <location>
        <begin position="18"/>
        <end position="28"/>
    </location>
</feature>
<accession>A0A9Q0GVG0</accession>
<dbReference type="SUPFAM" id="SSF81383">
    <property type="entry name" value="F-box domain"/>
    <property type="match status" value="1"/>
</dbReference>
<protein>
    <recommendedName>
        <fullName evidence="2">F-box domain-containing protein</fullName>
    </recommendedName>
</protein>
<dbReference type="CDD" id="cd22157">
    <property type="entry name" value="F-box_AtFBW1-like"/>
    <property type="match status" value="1"/>
</dbReference>
<dbReference type="Proteomes" id="UP001141806">
    <property type="component" value="Unassembled WGS sequence"/>
</dbReference>
<feature type="domain" description="F-box" evidence="2">
    <location>
        <begin position="150"/>
        <end position="195"/>
    </location>
</feature>
<dbReference type="InterPro" id="IPR017451">
    <property type="entry name" value="F-box-assoc_interact_dom"/>
</dbReference>
<evidence type="ECO:0000256" key="1">
    <source>
        <dbReference type="SAM" id="MobiDB-lite"/>
    </source>
</evidence>
<dbReference type="PROSITE" id="PS50181">
    <property type="entry name" value="FBOX"/>
    <property type="match status" value="1"/>
</dbReference>
<dbReference type="Pfam" id="PF00646">
    <property type="entry name" value="F-box"/>
    <property type="match status" value="1"/>
</dbReference>
<gene>
    <name evidence="3" type="ORF">NE237_011127</name>
</gene>
<dbReference type="EMBL" id="JAMYWD010000011">
    <property type="protein sequence ID" value="KAJ4954344.1"/>
    <property type="molecule type" value="Genomic_DNA"/>
</dbReference>
<dbReference type="InterPro" id="IPR050796">
    <property type="entry name" value="SCF_F-box_component"/>
</dbReference>
<sequence>MTGRRRRNRLKLGGTCNKGKEKVKEDQSHTVSSNNAQVNQKNEEVAEGPHMNIGSYPQYFGCENSDSHYGFDYGSDSDFSYDDFTDPFRYDEGGNYRGDYSHRAEFSPYPFLCYHDEEEDEEEGKDDDYTFMVAIPQKDEDEQVERPMNVGVMSDLPLDVVYDILSRLPIKTLARCRSVCKDMCRITHIRRFIKMHHNRAIQGDIPPSLLLHARYCFDELRSDVYLLQHDTCDDTLDGRAVVSHPLFSPPKNEFEVVGSCNGLLCLSEPLYYGPRFVCNPITGEYIWLPKPDKRTNFDIVSGFGYDEVANEYKVVRMLFHSIDIGLGNGSPSFKLEGEVYSLSLGKWRDIGDVPYPLRGKASPAFVNGALHWMTESYDFLNVTDLIVSFDLGREEFRVVPPPPGFVPGRQSHRLNLGVLGGRLCLFEYSIIGHLEIWIMKKYGVKESWTKEYVVWQKSSGRDSGHFTPLRLMENGELLLLCNSECLVLYDPVMKIFRDIWIRGLPPCFEAITHAGSLFPLRNAVGLAKRDRFNFSFGEWCPVLFPIPAHKTMMYGDKQPSEHGSNPDVEDEEDFQIFQTPEMWDRFQREEGTSNANEIIEDFGALLNLFGKGMNTYGRESRGSSCFFELRLISTLEDRGIQQLGPTVGGKDIILSLTSLSIILI</sequence>
<dbReference type="Pfam" id="PF08268">
    <property type="entry name" value="FBA_3"/>
    <property type="match status" value="1"/>
</dbReference>
<dbReference type="SMART" id="SM00256">
    <property type="entry name" value="FBOX"/>
    <property type="match status" value="1"/>
</dbReference>
<evidence type="ECO:0000313" key="4">
    <source>
        <dbReference type="Proteomes" id="UP001141806"/>
    </source>
</evidence>
<evidence type="ECO:0000259" key="2">
    <source>
        <dbReference type="PROSITE" id="PS50181"/>
    </source>
</evidence>
<keyword evidence="4" id="KW-1185">Reference proteome</keyword>
<feature type="region of interest" description="Disordered" evidence="1">
    <location>
        <begin position="1"/>
        <end position="43"/>
    </location>
</feature>
<dbReference type="Gene3D" id="1.20.1280.50">
    <property type="match status" value="1"/>
</dbReference>
<reference evidence="3" key="1">
    <citation type="journal article" date="2023" name="Plant J.">
        <title>The genome of the king protea, Protea cynaroides.</title>
        <authorList>
            <person name="Chang J."/>
            <person name="Duong T.A."/>
            <person name="Schoeman C."/>
            <person name="Ma X."/>
            <person name="Roodt D."/>
            <person name="Barker N."/>
            <person name="Li Z."/>
            <person name="Van de Peer Y."/>
            <person name="Mizrachi E."/>
        </authorList>
    </citation>
    <scope>NUCLEOTIDE SEQUENCE</scope>
    <source>
        <tissue evidence="3">Young leaves</tissue>
    </source>
</reference>
<dbReference type="InterPro" id="IPR036047">
    <property type="entry name" value="F-box-like_dom_sf"/>
</dbReference>
<feature type="compositionally biased region" description="Basic residues" evidence="1">
    <location>
        <begin position="1"/>
        <end position="10"/>
    </location>
</feature>
<dbReference type="PANTHER" id="PTHR31672:SF13">
    <property type="entry name" value="F-BOX PROTEIN CPR30-LIKE"/>
    <property type="match status" value="1"/>
</dbReference>
<dbReference type="PANTHER" id="PTHR31672">
    <property type="entry name" value="BNACNNG10540D PROTEIN"/>
    <property type="match status" value="1"/>
</dbReference>
<evidence type="ECO:0000313" key="3">
    <source>
        <dbReference type="EMBL" id="KAJ4954344.1"/>
    </source>
</evidence>
<dbReference type="NCBIfam" id="TIGR01640">
    <property type="entry name" value="F_box_assoc_1"/>
    <property type="match status" value="1"/>
</dbReference>
<comment type="caution">
    <text evidence="3">The sequence shown here is derived from an EMBL/GenBank/DDBJ whole genome shotgun (WGS) entry which is preliminary data.</text>
</comment>
<name>A0A9Q0GVG0_9MAGN</name>
<dbReference type="AlphaFoldDB" id="A0A9Q0GVG0"/>
<feature type="compositionally biased region" description="Polar residues" evidence="1">
    <location>
        <begin position="29"/>
        <end position="40"/>
    </location>
</feature>
<organism evidence="3 4">
    <name type="scientific">Protea cynaroides</name>
    <dbReference type="NCBI Taxonomy" id="273540"/>
    <lineage>
        <taxon>Eukaryota</taxon>
        <taxon>Viridiplantae</taxon>
        <taxon>Streptophyta</taxon>
        <taxon>Embryophyta</taxon>
        <taxon>Tracheophyta</taxon>
        <taxon>Spermatophyta</taxon>
        <taxon>Magnoliopsida</taxon>
        <taxon>Proteales</taxon>
        <taxon>Proteaceae</taxon>
        <taxon>Protea</taxon>
    </lineage>
</organism>
<dbReference type="OrthoDB" id="1867694at2759"/>
<dbReference type="InterPro" id="IPR001810">
    <property type="entry name" value="F-box_dom"/>
</dbReference>
<dbReference type="InterPro" id="IPR013187">
    <property type="entry name" value="F-box-assoc_dom_typ3"/>
</dbReference>